<dbReference type="GO" id="GO:1990063">
    <property type="term" value="C:Bam protein complex"/>
    <property type="evidence" value="ECO:0007669"/>
    <property type="project" value="TreeGrafter"/>
</dbReference>
<evidence type="ECO:0000256" key="1">
    <source>
        <dbReference type="ARBA" id="ARBA00022729"/>
    </source>
</evidence>
<comment type="caution">
    <text evidence="8">The sequence shown here is derived from an EMBL/GenBank/DDBJ whole genome shotgun (WGS) entry which is preliminary data.</text>
</comment>
<comment type="subunit">
    <text evidence="6">Part of the Bam complex.</text>
</comment>
<dbReference type="STRING" id="437022.CC99x_02382"/>
<evidence type="ECO:0000256" key="4">
    <source>
        <dbReference type="ARBA" id="ARBA00023237"/>
    </source>
</evidence>
<dbReference type="InterPro" id="IPR017689">
    <property type="entry name" value="BamD"/>
</dbReference>
<dbReference type="GO" id="GO:0043165">
    <property type="term" value="P:Gram-negative-bacterium-type cell outer membrane assembly"/>
    <property type="evidence" value="ECO:0007669"/>
    <property type="project" value="UniProtKB-UniRule"/>
</dbReference>
<evidence type="ECO:0000259" key="7">
    <source>
        <dbReference type="Pfam" id="PF13525"/>
    </source>
</evidence>
<dbReference type="NCBIfam" id="TIGR03302">
    <property type="entry name" value="OM_YfiO"/>
    <property type="match status" value="1"/>
</dbReference>
<dbReference type="PANTHER" id="PTHR37423">
    <property type="entry name" value="SOLUBLE LYTIC MUREIN TRANSGLYCOSYLASE-RELATED"/>
    <property type="match status" value="1"/>
</dbReference>
<evidence type="ECO:0000256" key="2">
    <source>
        <dbReference type="ARBA" id="ARBA00023136"/>
    </source>
</evidence>
<dbReference type="PANTHER" id="PTHR37423:SF1">
    <property type="entry name" value="OUTER MEMBRANE PROTEIN ASSEMBLY FACTOR BAMD"/>
    <property type="match status" value="1"/>
</dbReference>
<dbReference type="Gene3D" id="1.25.40.10">
    <property type="entry name" value="Tetratricopeptide repeat domain"/>
    <property type="match status" value="1"/>
</dbReference>
<keyword evidence="3 6" id="KW-0564">Palmitate</keyword>
<gene>
    <name evidence="6 8" type="primary">bamD</name>
    <name evidence="8" type="ORF">CC99x_02382</name>
</gene>
<dbReference type="EMBL" id="LKHV01000017">
    <property type="protein sequence ID" value="KRG17414.1"/>
    <property type="molecule type" value="Genomic_DNA"/>
</dbReference>
<accession>A0A0Q9Y9H9</accession>
<keyword evidence="2 6" id="KW-0472">Membrane</keyword>
<keyword evidence="5 6" id="KW-0449">Lipoprotein</keyword>
<name>A0A0Q9Y9H9_9GAMM</name>
<dbReference type="AlphaFoldDB" id="A0A0Q9Y9H9"/>
<comment type="similarity">
    <text evidence="6">Belongs to the BamD family.</text>
</comment>
<dbReference type="SUPFAM" id="SSF48452">
    <property type="entry name" value="TPR-like"/>
    <property type="match status" value="1"/>
</dbReference>
<feature type="domain" description="Outer membrane lipoprotein BamD-like" evidence="7">
    <location>
        <begin position="33"/>
        <end position="237"/>
    </location>
</feature>
<dbReference type="InterPro" id="IPR039565">
    <property type="entry name" value="BamD-like"/>
</dbReference>
<dbReference type="PATRIC" id="fig|1590042.3.peg.2440"/>
<dbReference type="Pfam" id="PF13525">
    <property type="entry name" value="YfiO"/>
    <property type="match status" value="1"/>
</dbReference>
<evidence type="ECO:0000256" key="6">
    <source>
        <dbReference type="HAMAP-Rule" id="MF_00922"/>
    </source>
</evidence>
<keyword evidence="1 6" id="KW-0732">Signal</keyword>
<comment type="subcellular location">
    <subcellularLocation>
        <location evidence="6">Cell outer membrane</location>
        <topology evidence="6">Lipid-anchor</topology>
    </subcellularLocation>
</comment>
<evidence type="ECO:0000256" key="3">
    <source>
        <dbReference type="ARBA" id="ARBA00023139"/>
    </source>
</evidence>
<organism evidence="8">
    <name type="scientific">Candidatus Berkiella cookevillensis</name>
    <dbReference type="NCBI Taxonomy" id="437022"/>
    <lineage>
        <taxon>Bacteria</taxon>
        <taxon>Pseudomonadati</taxon>
        <taxon>Pseudomonadota</taxon>
        <taxon>Gammaproteobacteria</taxon>
        <taxon>Candidatus Berkiellales</taxon>
        <taxon>Candidatus Berkiellaceae</taxon>
        <taxon>Candidatus Berkiella</taxon>
    </lineage>
</organism>
<evidence type="ECO:0000313" key="8">
    <source>
        <dbReference type="EMBL" id="KRG17414.1"/>
    </source>
</evidence>
<sequence length="255" mass="29506">MYKEMKKLASCLLVTLILSGCHSTSKDERYNSMSANEIYQQGVKNTNKKRFKPAVEDFEALEARYPFGDYADKAQLGSIYALYLNEDYAQALPATDRFIRMYPRHPHVDYAYYMKGLIHFSEAMGFFSKYLPMERAERDPTPAKKSLASFDHLVTHYPNSVYANNAKQRMVYLRNLIAENELFVARFNLKKGAYLAAANRANYIVVHFDKSPQIEEALAIMVQAYRRLERPELAQDAYTVLKQNFPQSEFVQKLA</sequence>
<protein>
    <recommendedName>
        <fullName evidence="6">Outer membrane protein assembly factor BamD</fullName>
    </recommendedName>
</protein>
<dbReference type="GO" id="GO:0051205">
    <property type="term" value="P:protein insertion into membrane"/>
    <property type="evidence" value="ECO:0007669"/>
    <property type="project" value="UniProtKB-UniRule"/>
</dbReference>
<keyword evidence="4 6" id="KW-0998">Cell outer membrane</keyword>
<dbReference type="InterPro" id="IPR011990">
    <property type="entry name" value="TPR-like_helical_dom_sf"/>
</dbReference>
<dbReference type="PROSITE" id="PS51257">
    <property type="entry name" value="PROKAR_LIPOPROTEIN"/>
    <property type="match status" value="1"/>
</dbReference>
<evidence type="ECO:0000256" key="5">
    <source>
        <dbReference type="ARBA" id="ARBA00023288"/>
    </source>
</evidence>
<proteinExistence type="inferred from homology"/>
<comment type="function">
    <text evidence="6">Part of the outer membrane protein assembly complex, which is involved in assembly and insertion of beta-barrel proteins into the outer membrane.</text>
</comment>
<dbReference type="CDD" id="cd15830">
    <property type="entry name" value="BamD"/>
    <property type="match status" value="1"/>
</dbReference>
<reference evidence="8" key="1">
    <citation type="submission" date="2015-09" db="EMBL/GenBank/DDBJ databases">
        <title>Draft Genome Sequences of Two Novel Amoeba-resistant Intranuclear Bacteria, Candidatus Berkiella cookevillensis and Candidatus Berkiella aquae.</title>
        <authorList>
            <person name="Mehari Y.T."/>
            <person name="Arivett B.A."/>
            <person name="Farone A.L."/>
            <person name="Gunderson J.H."/>
            <person name="Farone M.B."/>
        </authorList>
    </citation>
    <scope>NUCLEOTIDE SEQUENCE [LARGE SCALE GENOMIC DNA]</scope>
    <source>
        <strain evidence="8">CC99</strain>
    </source>
</reference>
<dbReference type="HAMAP" id="MF_00922">
    <property type="entry name" value="OM_assembly_BamD"/>
    <property type="match status" value="1"/>
</dbReference>